<keyword evidence="3" id="KW-1185">Reference proteome</keyword>
<evidence type="ECO:0000313" key="3">
    <source>
        <dbReference type="Proteomes" id="UP000031443"/>
    </source>
</evidence>
<feature type="compositionally biased region" description="Polar residues" evidence="1">
    <location>
        <begin position="48"/>
        <end position="57"/>
    </location>
</feature>
<evidence type="ECO:0000256" key="1">
    <source>
        <dbReference type="SAM" id="MobiDB-lite"/>
    </source>
</evidence>
<evidence type="ECO:0000313" key="2">
    <source>
        <dbReference type="EMBL" id="EMP32870.1"/>
    </source>
</evidence>
<gene>
    <name evidence="2" type="ORF">UY3_10007</name>
</gene>
<feature type="compositionally biased region" description="Low complexity" evidence="1">
    <location>
        <begin position="18"/>
        <end position="31"/>
    </location>
</feature>
<feature type="compositionally biased region" description="Polar residues" evidence="1">
    <location>
        <begin position="88"/>
        <end position="99"/>
    </location>
</feature>
<feature type="region of interest" description="Disordered" evidence="1">
    <location>
        <begin position="86"/>
        <end position="133"/>
    </location>
</feature>
<dbReference type="AlphaFoldDB" id="M7BBE0"/>
<dbReference type="Proteomes" id="UP000031443">
    <property type="component" value="Unassembled WGS sequence"/>
</dbReference>
<feature type="region of interest" description="Disordered" evidence="1">
    <location>
        <begin position="443"/>
        <end position="521"/>
    </location>
</feature>
<feature type="region of interest" description="Disordered" evidence="1">
    <location>
        <begin position="402"/>
        <end position="431"/>
    </location>
</feature>
<feature type="region of interest" description="Disordered" evidence="1">
    <location>
        <begin position="1"/>
        <end position="72"/>
    </location>
</feature>
<proteinExistence type="predicted"/>
<accession>M7BBE0</accession>
<reference evidence="3" key="1">
    <citation type="journal article" date="2013" name="Nat. Genet.">
        <title>The draft genomes of soft-shell turtle and green sea turtle yield insights into the development and evolution of the turtle-specific body plan.</title>
        <authorList>
            <person name="Wang Z."/>
            <person name="Pascual-Anaya J."/>
            <person name="Zadissa A."/>
            <person name="Li W."/>
            <person name="Niimura Y."/>
            <person name="Huang Z."/>
            <person name="Li C."/>
            <person name="White S."/>
            <person name="Xiong Z."/>
            <person name="Fang D."/>
            <person name="Wang B."/>
            <person name="Ming Y."/>
            <person name="Chen Y."/>
            <person name="Zheng Y."/>
            <person name="Kuraku S."/>
            <person name="Pignatelli M."/>
            <person name="Herrero J."/>
            <person name="Beal K."/>
            <person name="Nozawa M."/>
            <person name="Li Q."/>
            <person name="Wang J."/>
            <person name="Zhang H."/>
            <person name="Yu L."/>
            <person name="Shigenobu S."/>
            <person name="Wang J."/>
            <person name="Liu J."/>
            <person name="Flicek P."/>
            <person name="Searle S."/>
            <person name="Wang J."/>
            <person name="Kuratani S."/>
            <person name="Yin Y."/>
            <person name="Aken B."/>
            <person name="Zhang G."/>
            <person name="Irie N."/>
        </authorList>
    </citation>
    <scope>NUCLEOTIDE SEQUENCE [LARGE SCALE GENOMIC DNA]</scope>
</reference>
<feature type="region of interest" description="Disordered" evidence="1">
    <location>
        <begin position="168"/>
        <end position="193"/>
    </location>
</feature>
<feature type="region of interest" description="Disordered" evidence="1">
    <location>
        <begin position="310"/>
        <end position="384"/>
    </location>
</feature>
<name>M7BBE0_CHEMY</name>
<feature type="compositionally biased region" description="Polar residues" evidence="1">
    <location>
        <begin position="178"/>
        <end position="187"/>
    </location>
</feature>
<protein>
    <submittedName>
        <fullName evidence="2">Uncharacterized protein</fullName>
    </submittedName>
</protein>
<organism evidence="2 3">
    <name type="scientific">Chelonia mydas</name>
    <name type="common">Green sea-turtle</name>
    <name type="synonym">Chelonia agassizi</name>
    <dbReference type="NCBI Taxonomy" id="8469"/>
    <lineage>
        <taxon>Eukaryota</taxon>
        <taxon>Metazoa</taxon>
        <taxon>Chordata</taxon>
        <taxon>Craniata</taxon>
        <taxon>Vertebrata</taxon>
        <taxon>Euteleostomi</taxon>
        <taxon>Archelosauria</taxon>
        <taxon>Testudinata</taxon>
        <taxon>Testudines</taxon>
        <taxon>Cryptodira</taxon>
        <taxon>Durocryptodira</taxon>
        <taxon>Americhelydia</taxon>
        <taxon>Chelonioidea</taxon>
        <taxon>Cheloniidae</taxon>
        <taxon>Chelonia</taxon>
    </lineage>
</organism>
<sequence>MYSAASSLEENPLSAPETSPAASCTAKAAAPRKVSRTMTMKKILGASRTLQTSSTKGKNGASLKDPLRDAAPERSCILRPACWDITTRRNSPPAHQQHQPPMESPPHSTAARCSEATTSHPRSRPGESSPAFQLQDALRKNQPAIPPMLLYPPHCKPALQDTEVPAPLQACPSRHRSNASSTKSPAENASREQHSLLPRLPALLLHAGPLLLSLNKEKRLCKLPSRSLPPSPDQRNGVLRSSRDAAIEKVPAASGNITQVLASRRPVSPTGCCNREGTCCFGEHYPGPRQQEARLTLSRRQANLHTETTQYYPAPCPAHPRPHRATAAPQTALRTPTAGGARAMSQTTLQAPAARGASAKPQTALPLQPSEEPMPHPRPTLRAPVTRGASTHTYHLQMSLEEPAPQPHESTRPSSPDGPARPPSPFCGTLLTGDLTVQRQPPRQQPLIEGPAVSPQRSDLATPKLDRVSPTTSNASIPPEIPPQHPTEGNPDPRDRQQADHATGSKPATDEVEDPEDQQPMVRAATLWQIAWTEELQAAASFDDFNLLVDRLT</sequence>
<dbReference type="EMBL" id="KB538463">
    <property type="protein sequence ID" value="EMP32870.1"/>
    <property type="molecule type" value="Genomic_DNA"/>
</dbReference>